<dbReference type="Pfam" id="PF13585">
    <property type="entry name" value="CHU_C"/>
    <property type="match status" value="1"/>
</dbReference>
<dbReference type="PANTHER" id="PTHR34819">
    <property type="entry name" value="LARGE CYSTEINE-RICH PERIPLASMIC PROTEIN OMCB"/>
    <property type="match status" value="1"/>
</dbReference>
<dbReference type="Proteomes" id="UP001201449">
    <property type="component" value="Unassembled WGS sequence"/>
</dbReference>
<evidence type="ECO:0000313" key="3">
    <source>
        <dbReference type="EMBL" id="MCF1749461.1"/>
    </source>
</evidence>
<sequence length="1534" mass="166673">MKTLYTNSVKKFGFFAILLVAQFMLVSGAFGQQVNRVPFKHRVGNPAPQNNIFKIKGDFTIIGNTSMTLLDYENRVDNSNNTMVYVDVDNDERTVNSSSSTLVFSRENGADPNCSEIIYAGLYWSGRAKPGIGQTFEVVASTRDGEPIQVEKQDHVVYHSFDLPNTHYTLVIDRNGAEGSRYPRYSFISKKGGDTYQFQFSNNNNNPVRYRVGTSGSYTSIPNQTTAINGSLRTSTFEPIVIQDGSMTIKIDQFQRNTRTEGVTADFQTEDFSARITVEGIFYPIVENKVTLDKAKVKIKGPGADSYSTVSASNNQILFPVNELQEMYAGYADITQYVKLHGIGEYTVADLALVEGNGGAVGYFGHWGIIVVYENSKMNWRDVTIFDGYSYMRPTFEAEPVSQEFVISGFQAADNGAVNLKLGVMVGEGDRGLSGDFFEVRNAANTEWVRLQHALNSPNNFFNSSIYTPVLDENNNLVDNPRNPFLDNSTGIDIAMWNVPNPDNSIIANGQTSTTFRYGSNEDTYNIYTIAFAVDAYVPEIQGFNQIEAINGETPGTELTAQPGQEIAYSLEIKNLGTEHVQDGKVIIPIPFTATFVSARHEIYFEPTTAKAPYFDPNLGATGAIVWELGELPLAEDLNTVLAKLFYTLKTTEDCFILSEVDCDPFVSVNGLISGKGGVSQTPFDGISLTQGFLDGACAGEPIQEAIVVKISGASEWVLENCSETELFRDFNFCNVDSEAGVPLSEIRRSFPVGVRFFKGPDRTRDQEITEENPFPAISGTYYAIPANSSNCVYEFRLHVTNVNTVPNVPQGFGLTFCQGATIPSLKNLIHASNADSEEAFTVFFFASETGGEALEDFTVDGSVLGTTQVWVAEGPSADCLGKRALVTISVNTCGLELEKKGSLVDVDENGKTNVGDKIAYTFIIKNTGTVPVENITLTDPIVTVVGGPLAILGPGETDSTTFSAEHILTQDDIDAGSFTNVATISGTVNGDEVSASDDDVQVFVTNPGISIVKVADKSTVSQVGEVITYTLTITNTGDVTLFGIVVRDPLTDLDSTIVSLAPGAISNIITSYTVSQADIDAGGILNVAVATAGELEEEGSVEVPAEFNSAIAVEKTANVTEFTAVGQVVTYTITVTNTGNTTLTNVLVKDPLTGLEEPIEKLTPGQSVTFQTNYTVTLEDIERGSVLNTVFVTAEDSKGDTVENTDTATVNAGKKEIIANDDNFGEFPVVYGGVLGNILANDLLDGKAVNWEDVNFEIVDLDGILGLILDEKGELSLIPGLNEAREYRLRYVLSEALNPTNTDDAIITFRLVSSDVDLSVTKTSNGVEIFEGDEFEYEILVRNVGGTPATNVVVEDKLPGGVTYVSSRFESNPNGIQVNQELSGSTLKYTIPSMPASAIVTIYVKVKANQLNGSASNTIVNRVNVEAEENDVNPEDNTAEDVNTVKQFFIPNVITPNNDGKNDRFVIQGLNKFASNEIVILNRYGDHVYEQRNYDNNWTADGLVAGTYFFVLRGTDSNGQVQEFKGWIQVIKD</sequence>
<proteinExistence type="predicted"/>
<dbReference type="EMBL" id="JAKEVZ010000001">
    <property type="protein sequence ID" value="MCF1749461.1"/>
    <property type="molecule type" value="Genomic_DNA"/>
</dbReference>
<evidence type="ECO:0000313" key="4">
    <source>
        <dbReference type="Proteomes" id="UP001201449"/>
    </source>
</evidence>
<feature type="domain" description="DUF7507" evidence="2">
    <location>
        <begin position="1110"/>
        <end position="1205"/>
    </location>
</feature>
<evidence type="ECO:0000259" key="2">
    <source>
        <dbReference type="Pfam" id="PF24346"/>
    </source>
</evidence>
<gene>
    <name evidence="3" type="ORF">L0U89_00145</name>
</gene>
<reference evidence="3 4" key="1">
    <citation type="submission" date="2022-01" db="EMBL/GenBank/DDBJ databases">
        <title>Mariniradius saccharolyticus sp. nov., isolated from sediment of a river.</title>
        <authorList>
            <person name="Liu H."/>
        </authorList>
    </citation>
    <scope>NUCLEOTIDE SEQUENCE [LARGE SCALE GENOMIC DNA]</scope>
    <source>
        <strain evidence="3 4">RY-2</strain>
    </source>
</reference>
<dbReference type="NCBIfam" id="TIGR04131">
    <property type="entry name" value="Bac_Flav_CTERM"/>
    <property type="match status" value="1"/>
</dbReference>
<dbReference type="InterPro" id="IPR055354">
    <property type="entry name" value="DUF7507"/>
</dbReference>
<dbReference type="Gene3D" id="2.60.40.1170">
    <property type="entry name" value="Mu homology domain, subdomain B"/>
    <property type="match status" value="1"/>
</dbReference>
<comment type="caution">
    <text evidence="3">The sequence shown here is derived from an EMBL/GenBank/DDBJ whole genome shotgun (WGS) entry which is preliminary data.</text>
</comment>
<protein>
    <submittedName>
        <fullName evidence="3">Gliding motility-associated C-terminal domain-containing protein</fullName>
    </submittedName>
</protein>
<dbReference type="InterPro" id="IPR026341">
    <property type="entry name" value="T9SS_type_B"/>
</dbReference>
<dbReference type="PANTHER" id="PTHR34819:SF3">
    <property type="entry name" value="CELL SURFACE PROTEIN"/>
    <property type="match status" value="1"/>
</dbReference>
<dbReference type="NCBIfam" id="TIGR01451">
    <property type="entry name" value="B_ant_repeat"/>
    <property type="match status" value="4"/>
</dbReference>
<evidence type="ECO:0000259" key="1">
    <source>
        <dbReference type="Pfam" id="PF01345"/>
    </source>
</evidence>
<feature type="domain" description="DUF7507" evidence="2">
    <location>
        <begin position="898"/>
        <end position="994"/>
    </location>
</feature>
<dbReference type="Pfam" id="PF24346">
    <property type="entry name" value="DUF7507"/>
    <property type="match status" value="3"/>
</dbReference>
<dbReference type="Pfam" id="PF01345">
    <property type="entry name" value="DUF11"/>
    <property type="match status" value="1"/>
</dbReference>
<feature type="domain" description="DUF7507" evidence="2">
    <location>
        <begin position="1007"/>
        <end position="1095"/>
    </location>
</feature>
<accession>A0ABS9BPI3</accession>
<dbReference type="InterPro" id="IPR047589">
    <property type="entry name" value="DUF11_rpt"/>
</dbReference>
<organism evidence="3 4">
    <name type="scientific">Mariniradius sediminis</name>
    <dbReference type="NCBI Taxonomy" id="2909237"/>
    <lineage>
        <taxon>Bacteria</taxon>
        <taxon>Pseudomonadati</taxon>
        <taxon>Bacteroidota</taxon>
        <taxon>Cytophagia</taxon>
        <taxon>Cytophagales</taxon>
        <taxon>Cyclobacteriaceae</taxon>
        <taxon>Mariniradius</taxon>
    </lineage>
</organism>
<feature type="domain" description="DUF11" evidence="1">
    <location>
        <begin position="1318"/>
        <end position="1441"/>
    </location>
</feature>
<dbReference type="InterPro" id="IPR001434">
    <property type="entry name" value="OmcB-like_DUF11"/>
</dbReference>
<name>A0ABS9BPI3_9BACT</name>
<keyword evidence="4" id="KW-1185">Reference proteome</keyword>
<dbReference type="RefSeq" id="WP_234859668.1">
    <property type="nucleotide sequence ID" value="NZ_JAKEVZ010000001.1"/>
</dbReference>
<dbReference type="InterPro" id="IPR051172">
    <property type="entry name" value="Chlamydia_OmcB"/>
</dbReference>